<keyword evidence="8 28" id="KW-0153">Cholesterol metabolism</keyword>
<dbReference type="PRINTS" id="PR00385">
    <property type="entry name" value="P450"/>
</dbReference>
<dbReference type="GO" id="GO:0034650">
    <property type="term" value="P:cortisol metabolic process"/>
    <property type="evidence" value="ECO:0000318"/>
    <property type="project" value="GO_Central"/>
</dbReference>
<keyword evidence="13 27" id="KW-0560">Oxidoreductase</keyword>
<dbReference type="GO" id="GO:0008386">
    <property type="term" value="F:cholesterol monooxygenase (side-chain-cleaving) activity"/>
    <property type="evidence" value="ECO:0000318"/>
    <property type="project" value="GO_Central"/>
</dbReference>
<accession>F6YBH6</accession>
<dbReference type="Proteomes" id="UP000002280">
    <property type="component" value="Chromosome 1"/>
</dbReference>
<evidence type="ECO:0000256" key="9">
    <source>
        <dbReference type="ARBA" id="ARBA00022617"/>
    </source>
</evidence>
<dbReference type="PANTHER" id="PTHR24279">
    <property type="entry name" value="CYTOCHROME P450"/>
    <property type="match status" value="1"/>
</dbReference>
<evidence type="ECO:0000256" key="13">
    <source>
        <dbReference type="ARBA" id="ARBA00023002"/>
    </source>
</evidence>
<protein>
    <recommendedName>
        <fullName evidence="7 28">Cholesterol side-chain cleavage enzyme, mitochondrial</fullName>
        <ecNumber evidence="6 28">1.14.15.6</ecNumber>
    </recommendedName>
    <alternativeName>
        <fullName evidence="28">Cholesterol desmolase</fullName>
    </alternativeName>
</protein>
<dbReference type="GO" id="GO:0006700">
    <property type="term" value="P:C21-steroid hormone biosynthetic process"/>
    <property type="evidence" value="ECO:0000318"/>
    <property type="project" value="GO_Central"/>
</dbReference>
<dbReference type="FunCoup" id="F6YBH6">
    <property type="interactions" value="472"/>
</dbReference>
<reference evidence="29 30" key="1">
    <citation type="journal article" date="2007" name="Nature">
        <title>Genome of the marsupial Monodelphis domestica reveals innovation in non-coding sequences.</title>
        <authorList>
            <person name="Mikkelsen T.S."/>
            <person name="Wakefield M.J."/>
            <person name="Aken B."/>
            <person name="Amemiya C.T."/>
            <person name="Chang J.L."/>
            <person name="Duke S."/>
            <person name="Garber M."/>
            <person name="Gentles A.J."/>
            <person name="Goodstadt L."/>
            <person name="Heger A."/>
            <person name="Jurka J."/>
            <person name="Kamal M."/>
            <person name="Mauceli E."/>
            <person name="Searle S.M."/>
            <person name="Sharpe T."/>
            <person name="Baker M.L."/>
            <person name="Batzer M.A."/>
            <person name="Benos P.V."/>
            <person name="Belov K."/>
            <person name="Clamp M."/>
            <person name="Cook A."/>
            <person name="Cuff J."/>
            <person name="Das R."/>
            <person name="Davidow L."/>
            <person name="Deakin J.E."/>
            <person name="Fazzari M.J."/>
            <person name="Glass J.L."/>
            <person name="Grabherr M."/>
            <person name="Greally J.M."/>
            <person name="Gu W."/>
            <person name="Hore T.A."/>
            <person name="Huttley G.A."/>
            <person name="Kleber M."/>
            <person name="Jirtle R.L."/>
            <person name="Koina E."/>
            <person name="Lee J.T."/>
            <person name="Mahony S."/>
            <person name="Marra M.A."/>
            <person name="Miller R.D."/>
            <person name="Nicholls R.D."/>
            <person name="Oda M."/>
            <person name="Papenfuss A.T."/>
            <person name="Parra Z.E."/>
            <person name="Pollock D.D."/>
            <person name="Ray D.A."/>
            <person name="Schein J.E."/>
            <person name="Speed T.P."/>
            <person name="Thompson K."/>
            <person name="VandeBerg J.L."/>
            <person name="Wade C.M."/>
            <person name="Walker J.A."/>
            <person name="Waters P.D."/>
            <person name="Webber C."/>
            <person name="Weidman J.R."/>
            <person name="Xie X."/>
            <person name="Zody M.C."/>
            <person name="Baldwin J."/>
            <person name="Abdouelleil A."/>
            <person name="Abdulkadir J."/>
            <person name="Abebe A."/>
            <person name="Abera B."/>
            <person name="Abreu J."/>
            <person name="Acer S.C."/>
            <person name="Aftuck L."/>
            <person name="Alexander A."/>
            <person name="An P."/>
            <person name="Anderson E."/>
            <person name="Anderson S."/>
            <person name="Arachi H."/>
            <person name="Azer M."/>
            <person name="Bachantsang P."/>
            <person name="Barry A."/>
            <person name="Bayul T."/>
            <person name="Berlin A."/>
            <person name="Bessette D."/>
            <person name="Bloom T."/>
            <person name="Bloom T."/>
            <person name="Boguslavskiy L."/>
            <person name="Bonnet C."/>
            <person name="Boukhgalter B."/>
            <person name="Bourzgui I."/>
            <person name="Brown A."/>
            <person name="Cahill P."/>
            <person name="Channer S."/>
            <person name="Cheshatsang Y."/>
            <person name="Chuda L."/>
            <person name="Citroen M."/>
            <person name="Collymore A."/>
            <person name="Cooke P."/>
            <person name="Costello M."/>
            <person name="D'Aco K."/>
            <person name="Daza R."/>
            <person name="De Haan G."/>
            <person name="DeGray S."/>
            <person name="DeMaso C."/>
            <person name="Dhargay N."/>
            <person name="Dooley K."/>
            <person name="Dooley E."/>
            <person name="Doricent M."/>
            <person name="Dorje P."/>
            <person name="Dorjee K."/>
            <person name="Dupes A."/>
            <person name="Elong R."/>
            <person name="Falk J."/>
            <person name="Farina A."/>
            <person name="Faro S."/>
            <person name="Ferguson D."/>
            <person name="Fisher S."/>
            <person name="Foley C.D."/>
            <person name="Franke A."/>
            <person name="Friedrich D."/>
            <person name="Gadbois L."/>
            <person name="Gearin G."/>
            <person name="Gearin C.R."/>
            <person name="Giannoukos G."/>
            <person name="Goode T."/>
            <person name="Graham J."/>
            <person name="Grandbois E."/>
            <person name="Grewal S."/>
            <person name="Gyaltsen K."/>
            <person name="Hafez N."/>
            <person name="Hagos B."/>
            <person name="Hall J."/>
            <person name="Henson C."/>
            <person name="Hollinger A."/>
            <person name="Honan T."/>
            <person name="Huard M.D."/>
            <person name="Hughes L."/>
            <person name="Hurhula B."/>
            <person name="Husby M.E."/>
            <person name="Kamat A."/>
            <person name="Kanga B."/>
            <person name="Kashin S."/>
            <person name="Khazanovich D."/>
            <person name="Kisner P."/>
            <person name="Lance K."/>
            <person name="Lara M."/>
            <person name="Lee W."/>
            <person name="Lennon N."/>
            <person name="Letendre F."/>
            <person name="LeVine R."/>
            <person name="Lipovsky A."/>
            <person name="Liu X."/>
            <person name="Liu J."/>
            <person name="Liu S."/>
            <person name="Lokyitsang T."/>
            <person name="Lokyitsang Y."/>
            <person name="Lubonja R."/>
            <person name="Lui A."/>
            <person name="MacDonald P."/>
            <person name="Magnisalis V."/>
            <person name="Maru K."/>
            <person name="Matthews C."/>
            <person name="McCusker W."/>
            <person name="McDonough S."/>
            <person name="Mehta T."/>
            <person name="Meldrim J."/>
            <person name="Meneus L."/>
            <person name="Mihai O."/>
            <person name="Mihalev A."/>
            <person name="Mihova T."/>
            <person name="Mittelman R."/>
            <person name="Mlenga V."/>
            <person name="Montmayeur A."/>
            <person name="Mulrain L."/>
            <person name="Navidi A."/>
            <person name="Naylor J."/>
            <person name="Negash T."/>
            <person name="Nguyen T."/>
            <person name="Nguyen N."/>
            <person name="Nicol R."/>
            <person name="Norbu C."/>
            <person name="Norbu N."/>
            <person name="Novod N."/>
            <person name="O'Neill B."/>
            <person name="Osman S."/>
            <person name="Markiewicz E."/>
            <person name="Oyono O.L."/>
            <person name="Patti C."/>
            <person name="Phunkhang P."/>
            <person name="Pierre F."/>
            <person name="Priest M."/>
            <person name="Raghuraman S."/>
            <person name="Rege F."/>
            <person name="Reyes R."/>
            <person name="Rise C."/>
            <person name="Rogov P."/>
            <person name="Ross K."/>
            <person name="Ryan E."/>
            <person name="Settipalli S."/>
            <person name="Shea T."/>
            <person name="Sherpa N."/>
            <person name="Shi L."/>
            <person name="Shih D."/>
            <person name="Sparrow T."/>
            <person name="Spaulding J."/>
            <person name="Stalker J."/>
            <person name="Stange-Thomann N."/>
            <person name="Stavropoulos S."/>
            <person name="Stone C."/>
            <person name="Strader C."/>
            <person name="Tesfaye S."/>
            <person name="Thomson T."/>
            <person name="Thoulutsang Y."/>
            <person name="Thoulutsang D."/>
            <person name="Topham K."/>
            <person name="Topping I."/>
            <person name="Tsamla T."/>
            <person name="Vassiliev H."/>
            <person name="Vo A."/>
            <person name="Wangchuk T."/>
            <person name="Wangdi T."/>
            <person name="Weiand M."/>
            <person name="Wilkinson J."/>
            <person name="Wilson A."/>
            <person name="Yadav S."/>
            <person name="Young G."/>
            <person name="Yu Q."/>
            <person name="Zembek L."/>
            <person name="Zhong D."/>
            <person name="Zimmer A."/>
            <person name="Zwirko Z."/>
            <person name="Jaffe D.B."/>
            <person name="Alvarez P."/>
            <person name="Brockman W."/>
            <person name="Butler J."/>
            <person name="Chin C."/>
            <person name="Gnerre S."/>
            <person name="MacCallum I."/>
            <person name="Graves J.A."/>
            <person name="Ponting C.P."/>
            <person name="Breen M."/>
            <person name="Samollow P.B."/>
            <person name="Lander E.S."/>
            <person name="Lindblad-Toh K."/>
        </authorList>
    </citation>
    <scope>NUCLEOTIDE SEQUENCE [LARGE SCALE GENOMIC DNA]</scope>
</reference>
<comment type="pathway">
    <text evidence="3 28">Lipid metabolism; C21-steroid hormone metabolism.</text>
</comment>
<keyword evidence="20 28" id="KW-0753">Steroid metabolism</keyword>
<evidence type="ECO:0000256" key="4">
    <source>
        <dbReference type="ARBA" id="ARBA00010617"/>
    </source>
</evidence>
<keyword evidence="12 28" id="KW-0809">Transit peptide</keyword>
<proteinExistence type="inferred from homology"/>
<dbReference type="FunFam" id="1.10.630.10:FF:000015">
    <property type="entry name" value="Cholesterol side-chain cleavage enzyme, mitochondrial"/>
    <property type="match status" value="1"/>
</dbReference>
<evidence type="ECO:0000256" key="1">
    <source>
        <dbReference type="ARBA" id="ARBA00001971"/>
    </source>
</evidence>
<evidence type="ECO:0000256" key="26">
    <source>
        <dbReference type="PIRSR" id="PIRSR602401-1"/>
    </source>
</evidence>
<keyword evidence="11" id="KW-0999">Mitochondrion inner membrane</keyword>
<evidence type="ECO:0000256" key="20">
    <source>
        <dbReference type="ARBA" id="ARBA00023221"/>
    </source>
</evidence>
<evidence type="ECO:0000256" key="3">
    <source>
        <dbReference type="ARBA" id="ARBA00005108"/>
    </source>
</evidence>
<evidence type="ECO:0000256" key="24">
    <source>
        <dbReference type="ARBA" id="ARBA00047766"/>
    </source>
</evidence>
<reference evidence="29" key="2">
    <citation type="submission" date="2025-08" db="UniProtKB">
        <authorList>
            <consortium name="Ensembl"/>
        </authorList>
    </citation>
    <scope>IDENTIFICATION</scope>
</reference>
<evidence type="ECO:0000256" key="18">
    <source>
        <dbReference type="ARBA" id="ARBA00023136"/>
    </source>
</evidence>
<evidence type="ECO:0000256" key="25">
    <source>
        <dbReference type="ARBA" id="ARBA00049437"/>
    </source>
</evidence>
<keyword evidence="18 28" id="KW-0472">Membrane</keyword>
<keyword evidence="21 28" id="KW-0755">Steroidogenesis</keyword>
<comment type="cofactor">
    <cofactor evidence="1 26 28">
        <name>heme</name>
        <dbReference type="ChEBI" id="CHEBI:30413"/>
    </cofactor>
</comment>
<dbReference type="GO" id="GO:0005506">
    <property type="term" value="F:iron ion binding"/>
    <property type="evidence" value="ECO:0007669"/>
    <property type="project" value="InterPro"/>
</dbReference>
<dbReference type="OMA" id="QVANYAM"/>
<comment type="similarity">
    <text evidence="4 27">Belongs to the cytochrome P450 family.</text>
</comment>
<dbReference type="GO" id="GO:0006704">
    <property type="term" value="P:glucocorticoid biosynthetic process"/>
    <property type="evidence" value="ECO:0000318"/>
    <property type="project" value="GO_Central"/>
</dbReference>
<evidence type="ECO:0000256" key="5">
    <source>
        <dbReference type="ARBA" id="ARBA00011573"/>
    </source>
</evidence>
<evidence type="ECO:0000256" key="11">
    <source>
        <dbReference type="ARBA" id="ARBA00022792"/>
    </source>
</evidence>
<dbReference type="GO" id="GO:0005743">
    <property type="term" value="C:mitochondrial inner membrane"/>
    <property type="evidence" value="ECO:0000318"/>
    <property type="project" value="GO_Central"/>
</dbReference>
<dbReference type="HOGENOM" id="CLU_001570_28_4_1"/>
<dbReference type="InterPro" id="IPR002401">
    <property type="entry name" value="Cyt_P450_E_grp-I"/>
</dbReference>
<dbReference type="PROSITE" id="PS00086">
    <property type="entry name" value="CYTOCHROME_P450"/>
    <property type="match status" value="1"/>
</dbReference>
<evidence type="ECO:0000256" key="10">
    <source>
        <dbReference type="ARBA" id="ARBA00022723"/>
    </source>
</evidence>
<evidence type="ECO:0000256" key="19">
    <source>
        <dbReference type="ARBA" id="ARBA00023166"/>
    </source>
</evidence>
<evidence type="ECO:0000256" key="27">
    <source>
        <dbReference type="RuleBase" id="RU000461"/>
    </source>
</evidence>
<evidence type="ECO:0000256" key="16">
    <source>
        <dbReference type="ARBA" id="ARBA00023098"/>
    </source>
</evidence>
<evidence type="ECO:0000256" key="6">
    <source>
        <dbReference type="ARBA" id="ARBA00012764"/>
    </source>
</evidence>
<dbReference type="Ensembl" id="ENSMODT00000012338.4">
    <property type="protein sequence ID" value="ENSMODP00000012114.3"/>
    <property type="gene ID" value="ENSMODG00000009689.4"/>
</dbReference>
<dbReference type="InParanoid" id="F6YBH6"/>
<keyword evidence="30" id="KW-1185">Reference proteome</keyword>
<evidence type="ECO:0000256" key="17">
    <source>
        <dbReference type="ARBA" id="ARBA00023128"/>
    </source>
</evidence>
<dbReference type="eggNOG" id="KOG0159">
    <property type="taxonomic scope" value="Eukaryota"/>
</dbReference>
<dbReference type="UniPathway" id="UPA00229"/>
<evidence type="ECO:0000256" key="28">
    <source>
        <dbReference type="RuleBase" id="RU364077"/>
    </source>
</evidence>
<comment type="pathway">
    <text evidence="2">Steroid metabolism; cholesterol metabolism.</text>
</comment>
<evidence type="ECO:0000256" key="21">
    <source>
        <dbReference type="ARBA" id="ARBA00023250"/>
    </source>
</evidence>
<keyword evidence="10 26" id="KW-0479">Metal-binding</keyword>
<keyword evidence="19 28" id="KW-1207">Sterol metabolism</keyword>
<evidence type="ECO:0000256" key="2">
    <source>
        <dbReference type="ARBA" id="ARBA00004731"/>
    </source>
</evidence>
<dbReference type="PANTHER" id="PTHR24279:SF3">
    <property type="entry name" value="CHOLESTEROL SIDE-CHAIN CLEAVAGE ENZYME, MITOCHONDRIAL"/>
    <property type="match status" value="1"/>
</dbReference>
<name>F6YBH6_MONDO</name>
<keyword evidence="17 28" id="KW-0496">Mitochondrion</keyword>
<evidence type="ECO:0000313" key="30">
    <source>
        <dbReference type="Proteomes" id="UP000002280"/>
    </source>
</evidence>
<organism evidence="29 30">
    <name type="scientific">Monodelphis domestica</name>
    <name type="common">Gray short-tailed opossum</name>
    <dbReference type="NCBI Taxonomy" id="13616"/>
    <lineage>
        <taxon>Eukaryota</taxon>
        <taxon>Metazoa</taxon>
        <taxon>Chordata</taxon>
        <taxon>Craniata</taxon>
        <taxon>Vertebrata</taxon>
        <taxon>Euteleostomi</taxon>
        <taxon>Mammalia</taxon>
        <taxon>Metatheria</taxon>
        <taxon>Didelphimorphia</taxon>
        <taxon>Didelphidae</taxon>
        <taxon>Monodelphis</taxon>
    </lineage>
</organism>
<comment type="catalytic activity">
    <reaction evidence="25">
        <text>2 reduced [adrenodoxin] + cholesterol + O2 + 2 H(+) = (22R)-hydroxycholesterol + 2 oxidized [adrenodoxin] + H2O</text>
        <dbReference type="Rhea" id="RHEA:34335"/>
        <dbReference type="Rhea" id="RHEA-COMP:9998"/>
        <dbReference type="Rhea" id="RHEA-COMP:9999"/>
        <dbReference type="ChEBI" id="CHEBI:15377"/>
        <dbReference type="ChEBI" id="CHEBI:15378"/>
        <dbReference type="ChEBI" id="CHEBI:15379"/>
        <dbReference type="ChEBI" id="CHEBI:16113"/>
        <dbReference type="ChEBI" id="CHEBI:33737"/>
        <dbReference type="ChEBI" id="CHEBI:33738"/>
        <dbReference type="ChEBI" id="CHEBI:67237"/>
    </reaction>
    <physiologicalReaction direction="left-to-right" evidence="25">
        <dbReference type="Rhea" id="RHEA:34336"/>
    </physiologicalReaction>
</comment>
<keyword evidence="15 27" id="KW-0503">Monooxygenase</keyword>
<keyword evidence="16 28" id="KW-0443">Lipid metabolism</keyword>
<comment type="catalytic activity">
    <reaction evidence="23">
        <text>6 reduced [adrenodoxin] + cholesterol + 3 O2 + 6 H(+) = 4-methylpentanal + pregnenolone + 6 oxidized [adrenodoxin] + 4 H2O</text>
        <dbReference type="Rhea" id="RHEA:35739"/>
        <dbReference type="Rhea" id="RHEA-COMP:9998"/>
        <dbReference type="Rhea" id="RHEA-COMP:9999"/>
        <dbReference type="ChEBI" id="CHEBI:15377"/>
        <dbReference type="ChEBI" id="CHEBI:15378"/>
        <dbReference type="ChEBI" id="CHEBI:15379"/>
        <dbReference type="ChEBI" id="CHEBI:16113"/>
        <dbReference type="ChEBI" id="CHEBI:16581"/>
        <dbReference type="ChEBI" id="CHEBI:17998"/>
        <dbReference type="ChEBI" id="CHEBI:33737"/>
        <dbReference type="ChEBI" id="CHEBI:33738"/>
        <dbReference type="EC" id="1.14.15.6"/>
    </reaction>
    <physiologicalReaction direction="left-to-right" evidence="23">
        <dbReference type="Rhea" id="RHEA:35740"/>
    </physiologicalReaction>
</comment>
<dbReference type="EC" id="1.14.15.6" evidence="6 28"/>
<dbReference type="AlphaFoldDB" id="F6YBH6"/>
<comment type="function">
    <text evidence="22 28">A cytochrome P450 monooxygenase that catalyzes the side-chain hydroxylation and cleavage of cholesterol to pregnenolone, the precursor of most steroid hormones. Catalyzes three sequential oxidation reactions of cholesterol, namely the hydroxylation at C22 followed with the hydroxylation at C20 to yield 20R,22R-hydroxycholesterol that is further cleaved between C20 and C22 to yield the C21-steroid pregnenolone and 4-methylpentanal. Mechanistically, uses molecular oxygen inserting one oxygen atom into a substrate and reducing the second into a water molecule. Two electrons are provided by NADPH via a two-protein mitochondrial transfer system comprising flavoprotein FDXR (adrenodoxin/ferredoxin reductase) and nonheme iron-sulfur protein FDX1 or FDX2 (adrenodoxin/ferredoxin).</text>
</comment>
<comment type="subunit">
    <text evidence="5">Interacts with FDX1/adrenodoxin.</text>
</comment>
<dbReference type="PRINTS" id="PR00463">
    <property type="entry name" value="EP450I"/>
</dbReference>
<dbReference type="KEGG" id="mdo:100029519"/>
<evidence type="ECO:0000256" key="14">
    <source>
        <dbReference type="ARBA" id="ARBA00023004"/>
    </source>
</evidence>
<dbReference type="OrthoDB" id="3945418at2759"/>
<dbReference type="Gene3D" id="1.10.630.10">
    <property type="entry name" value="Cytochrome P450"/>
    <property type="match status" value="1"/>
</dbReference>
<dbReference type="InterPro" id="IPR001128">
    <property type="entry name" value="Cyt_P450"/>
</dbReference>
<evidence type="ECO:0000256" key="23">
    <source>
        <dbReference type="ARBA" id="ARBA00047510"/>
    </source>
</evidence>
<evidence type="ECO:0000256" key="22">
    <source>
        <dbReference type="ARBA" id="ARBA00045526"/>
    </source>
</evidence>
<dbReference type="GeneTree" id="ENSGT00940000158575"/>
<evidence type="ECO:0000313" key="29">
    <source>
        <dbReference type="Ensembl" id="ENSMODP00000012114.3"/>
    </source>
</evidence>
<dbReference type="Pfam" id="PF00067">
    <property type="entry name" value="p450"/>
    <property type="match status" value="1"/>
</dbReference>
<dbReference type="GO" id="GO:0071375">
    <property type="term" value="P:cellular response to peptide hormone stimulus"/>
    <property type="evidence" value="ECO:0000318"/>
    <property type="project" value="GO_Central"/>
</dbReference>
<dbReference type="InterPro" id="IPR017972">
    <property type="entry name" value="Cyt_P450_CS"/>
</dbReference>
<evidence type="ECO:0000256" key="12">
    <source>
        <dbReference type="ARBA" id="ARBA00022946"/>
    </source>
</evidence>
<dbReference type="SUPFAM" id="SSF48264">
    <property type="entry name" value="Cytochrome P450"/>
    <property type="match status" value="1"/>
</dbReference>
<feature type="binding site" description="axial binding residue" evidence="26">
    <location>
        <position position="468"/>
    </location>
    <ligand>
        <name>heme</name>
        <dbReference type="ChEBI" id="CHEBI:30413"/>
    </ligand>
    <ligandPart>
        <name>Fe</name>
        <dbReference type="ChEBI" id="CHEBI:18248"/>
    </ligandPart>
</feature>
<reference evidence="29" key="3">
    <citation type="submission" date="2025-09" db="UniProtKB">
        <authorList>
            <consortium name="Ensembl"/>
        </authorList>
    </citation>
    <scope>IDENTIFICATION</scope>
</reference>
<sequence length="524" mass="60832">MLLARGVSHQSALAKSRHCLFGSPREDVWKSDVRRVQLQARGGDLHGFPVQARRPRPFSEVPTNGSNGWINLVRFWMEKEMHNIHFRNVRNFQQLGPIYREKLGNLESVFIINPEDAARLFKAEGSYPERYNIPPWTAYHLYMKKPLGILLKSSESWKKDRSFLNHLMLTADSVNNFEPLISPVTQDFVKIIYKGIERSGEGKFTVNLNQDLFGFAFETICNIIFGERQGVLDELVDSEAQKFIDAVSTMFNTSVPMLNIPPELFRMVKAKVWRDHVASWDTIFNRAEDYVQSFYHEQKKRKELENYPGLLPCLLRKNTMDFESIKGNITELMAGGVDTTSMTIQWCMYEMARNIKVQDMLRAEVQTARRDTQGDIKKMYKAVPLLRAAIKETLRLHPIAVTIQRYLPSDLVLQDYTIPAKTLVQVGLFAMGRDPNFFPNPEKFDPRRWLHEDTYFRALSFGFGPRQCIGRRIAELEMTIFLIHILENFKIEIHKFTDVGTTFNLILMPDKPIIFTFRPLKPQV</sequence>
<keyword evidence="14 26" id="KW-0408">Iron</keyword>
<evidence type="ECO:0000256" key="8">
    <source>
        <dbReference type="ARBA" id="ARBA00022548"/>
    </source>
</evidence>
<dbReference type="GO" id="GO:0008203">
    <property type="term" value="P:cholesterol metabolic process"/>
    <property type="evidence" value="ECO:0000318"/>
    <property type="project" value="GO_Central"/>
</dbReference>
<keyword evidence="9 26" id="KW-0349">Heme</keyword>
<dbReference type="InterPro" id="IPR050479">
    <property type="entry name" value="CYP11_CYP27_families"/>
</dbReference>
<dbReference type="STRING" id="13616.ENSMODP00000012114"/>
<dbReference type="UniPathway" id="UPA00296"/>
<evidence type="ECO:0000256" key="7">
    <source>
        <dbReference type="ARBA" id="ARBA00019844"/>
    </source>
</evidence>
<comment type="catalytic activity">
    <reaction evidence="24">
        <text>(20R,22R)-20,22-dihydroxycholesterol + 2 reduced [adrenodoxin] + O2 + 2 H(+) = 4-methylpentanal + pregnenolone + 2 oxidized [adrenodoxin] + 2 H2O</text>
        <dbReference type="Rhea" id="RHEA:34343"/>
        <dbReference type="Rhea" id="RHEA-COMP:9998"/>
        <dbReference type="Rhea" id="RHEA-COMP:9999"/>
        <dbReference type="ChEBI" id="CHEBI:1294"/>
        <dbReference type="ChEBI" id="CHEBI:15377"/>
        <dbReference type="ChEBI" id="CHEBI:15378"/>
        <dbReference type="ChEBI" id="CHEBI:15379"/>
        <dbReference type="ChEBI" id="CHEBI:16581"/>
        <dbReference type="ChEBI" id="CHEBI:17998"/>
        <dbReference type="ChEBI" id="CHEBI:33737"/>
        <dbReference type="ChEBI" id="CHEBI:33738"/>
    </reaction>
    <physiologicalReaction direction="left-to-right" evidence="24">
        <dbReference type="Rhea" id="RHEA:34344"/>
    </physiologicalReaction>
</comment>
<dbReference type="Bgee" id="ENSMODG00000009689">
    <property type="expression patterns" value="Expressed in liver and 11 other cell types or tissues"/>
</dbReference>
<dbReference type="InterPro" id="IPR036396">
    <property type="entry name" value="Cyt_P450_sf"/>
</dbReference>
<gene>
    <name evidence="29" type="primary">CYP11A1</name>
</gene>
<dbReference type="GO" id="GO:0020037">
    <property type="term" value="F:heme binding"/>
    <property type="evidence" value="ECO:0007669"/>
    <property type="project" value="Ensembl"/>
</dbReference>
<comment type="subcellular location">
    <subcellularLocation>
        <location evidence="28">Mitochondrion inner membrane</location>
        <topology evidence="28">Peripheral membrane protein</topology>
    </subcellularLocation>
    <text evidence="28">Localizes to the matrix side of the mitochondrion inner membrane.</text>
</comment>
<evidence type="ECO:0000256" key="15">
    <source>
        <dbReference type="ARBA" id="ARBA00023033"/>
    </source>
</evidence>